<feature type="signal peptide" evidence="2">
    <location>
        <begin position="1"/>
        <end position="20"/>
    </location>
</feature>
<evidence type="ECO:0000256" key="1">
    <source>
        <dbReference type="SAM" id="MobiDB-lite"/>
    </source>
</evidence>
<feature type="compositionally biased region" description="Pro residues" evidence="1">
    <location>
        <begin position="205"/>
        <end position="226"/>
    </location>
</feature>
<keyword evidence="4" id="KW-1185">Reference proteome</keyword>
<evidence type="ECO:0000313" key="3">
    <source>
        <dbReference type="EMBL" id="RKU45766.1"/>
    </source>
</evidence>
<dbReference type="OrthoDB" id="4225201at2759"/>
<feature type="compositionally biased region" description="Low complexity" evidence="1">
    <location>
        <begin position="479"/>
        <end position="489"/>
    </location>
</feature>
<sequence length="520" mass="57459">MRANALLGAAFLLIPALARSHNRPEPDVGLFDDVIVTDGGPVHVKEDVNPHLLRAELANLHSLHLQMRKIEEAIQLQEDRLVTEYGWSPIWQMDEEEDCDGLKCRLKHWYERLSDAAVEILEDLSGNEELVDHALDHKHHGPGRKHGKGKKHRKPHWPGLPHHGWPHYGGCGNHTGGNHTFPPHPPHHPHPPPPCHCPPPPPPPPPPPGHGGPQHPPPPDRPPPRGPPHREPPHRDPPHREPPHHGPPFDRPPFDGPPHNPPPHHGPPSDRPPFDGPPHDLPPHHGPPDHGPPRDEEPPSHKPPHHGPPDEDRPPHGPPDHHRPPPPPPPPPPPHHGPPRPPHLLAAGLSVALVLVLIRALHIRFSGGKSCCAARREARRRRQAQHRGFFLRLFFRGWFSDDEDEEKASMLRHHVEEEQTMEQEIASCRMAADVVGDMVAAEEGRAQPVVQNMAQPSSPQIAFAQYIPEDEVLPAYDAASSDDSSIVADGMRYTPGSSEYTPSVRSVGGGADDVLGDTKQ</sequence>
<keyword evidence="2" id="KW-0732">Signal</keyword>
<feature type="region of interest" description="Disordered" evidence="1">
    <location>
        <begin position="136"/>
        <end position="164"/>
    </location>
</feature>
<feature type="chain" id="PRO_5019393766" evidence="2">
    <location>
        <begin position="21"/>
        <end position="520"/>
    </location>
</feature>
<reference evidence="3 4" key="1">
    <citation type="submission" date="2018-08" db="EMBL/GenBank/DDBJ databases">
        <title>Draft genome of the lignicolous fungus Coniochaeta pulveracea.</title>
        <authorList>
            <person name="Borstlap C.J."/>
            <person name="De Witt R.N."/>
            <person name="Botha A."/>
            <person name="Volschenk H."/>
        </authorList>
    </citation>
    <scope>NUCLEOTIDE SEQUENCE [LARGE SCALE GENOMIC DNA]</scope>
    <source>
        <strain evidence="3 4">CAB683</strain>
    </source>
</reference>
<feature type="compositionally biased region" description="Pro residues" evidence="1">
    <location>
        <begin position="249"/>
        <end position="276"/>
    </location>
</feature>
<dbReference type="Proteomes" id="UP000275385">
    <property type="component" value="Unassembled WGS sequence"/>
</dbReference>
<feature type="compositionally biased region" description="Pro residues" evidence="1">
    <location>
        <begin position="325"/>
        <end position="342"/>
    </location>
</feature>
<comment type="caution">
    <text evidence="3">The sequence shown here is derived from an EMBL/GenBank/DDBJ whole genome shotgun (WGS) entry which is preliminary data.</text>
</comment>
<evidence type="ECO:0000313" key="4">
    <source>
        <dbReference type="Proteomes" id="UP000275385"/>
    </source>
</evidence>
<feature type="compositionally biased region" description="Basic residues" evidence="1">
    <location>
        <begin position="136"/>
        <end position="156"/>
    </location>
</feature>
<feature type="compositionally biased region" description="Basic and acidic residues" evidence="1">
    <location>
        <begin position="277"/>
        <end position="300"/>
    </location>
</feature>
<feature type="compositionally biased region" description="Basic and acidic residues" evidence="1">
    <location>
        <begin position="307"/>
        <end position="323"/>
    </location>
</feature>
<accession>A0A420YD14</accession>
<proteinExistence type="predicted"/>
<feature type="region of interest" description="Disordered" evidence="1">
    <location>
        <begin position="479"/>
        <end position="520"/>
    </location>
</feature>
<dbReference type="EMBL" id="QVQW01000018">
    <property type="protein sequence ID" value="RKU45766.1"/>
    <property type="molecule type" value="Genomic_DNA"/>
</dbReference>
<feature type="region of interest" description="Disordered" evidence="1">
    <location>
        <begin position="205"/>
        <end position="343"/>
    </location>
</feature>
<feature type="compositionally biased region" description="Polar residues" evidence="1">
    <location>
        <begin position="495"/>
        <end position="504"/>
    </location>
</feature>
<dbReference type="AlphaFoldDB" id="A0A420YD14"/>
<gene>
    <name evidence="3" type="ORF">DL546_000568</name>
</gene>
<name>A0A420YD14_9PEZI</name>
<protein>
    <submittedName>
        <fullName evidence="3">Uncharacterized protein</fullName>
    </submittedName>
</protein>
<organism evidence="3 4">
    <name type="scientific">Coniochaeta pulveracea</name>
    <dbReference type="NCBI Taxonomy" id="177199"/>
    <lineage>
        <taxon>Eukaryota</taxon>
        <taxon>Fungi</taxon>
        <taxon>Dikarya</taxon>
        <taxon>Ascomycota</taxon>
        <taxon>Pezizomycotina</taxon>
        <taxon>Sordariomycetes</taxon>
        <taxon>Sordariomycetidae</taxon>
        <taxon>Coniochaetales</taxon>
        <taxon>Coniochaetaceae</taxon>
        <taxon>Coniochaeta</taxon>
    </lineage>
</organism>
<evidence type="ECO:0000256" key="2">
    <source>
        <dbReference type="SAM" id="SignalP"/>
    </source>
</evidence>
<feature type="compositionally biased region" description="Basic and acidic residues" evidence="1">
    <location>
        <begin position="228"/>
        <end position="248"/>
    </location>
</feature>
<dbReference type="STRING" id="177199.A0A420YD14"/>